<proteinExistence type="predicted"/>
<sequence length="466" mass="54225">MPRKRKNPKNGVAKEPEDPINHVESVDDLISLLPIPPAESFRTNDNKENSETYEFTYYKSSECWSNEKEDYDGKIEKMECENEELKVEREEFIEKIDKLEAEVKMFGQEKEEAVQKLKQMECENEKLEVEQKQLIEKIECSKWELIFSYEGMEEAKQKSKQLEFENKELKFDRRESVAKIEDFKSFISKQTFQISELQKQLDSRNLNKDVLIKNQKDELKHLKIMLQDKEEECENIMKSYSYYNHQVSSLQAQVADLQKKPKPFFRWLLPGIWNGFSNLCGRFRDHFIRQNIYWKLLYIFLIFSVIMNITEKKPTITKIIRRPKIMCRTRCKPTAELVYNKKLEKKALEQLSVSGPCPQPSIISQNHLDVYLNVKGHDLIVDLLSATGSTQMACVRSKCGDEDVISIVTDVQDSSPISGPPGTQCSSERLANPQGLCTQEYSRGGYARKGTEEALWTVIRIFATTG</sequence>
<dbReference type="Proteomes" id="UP000230233">
    <property type="component" value="Chromosome II"/>
</dbReference>
<keyword evidence="1" id="KW-0175">Coiled coil</keyword>
<feature type="coiled-coil region" evidence="1">
    <location>
        <begin position="212"/>
        <end position="239"/>
    </location>
</feature>
<name>A0A2G5V9Y4_9PELO</name>
<feature type="region of interest" description="Disordered" evidence="2">
    <location>
        <begin position="1"/>
        <end position="23"/>
    </location>
</feature>
<keyword evidence="5" id="KW-1185">Reference proteome</keyword>
<dbReference type="AlphaFoldDB" id="A0A2G5V9Y4"/>
<protein>
    <submittedName>
        <fullName evidence="4">Uncharacterized protein</fullName>
    </submittedName>
</protein>
<evidence type="ECO:0000256" key="1">
    <source>
        <dbReference type="SAM" id="Coils"/>
    </source>
</evidence>
<evidence type="ECO:0000313" key="5">
    <source>
        <dbReference type="Proteomes" id="UP000230233"/>
    </source>
</evidence>
<evidence type="ECO:0000256" key="3">
    <source>
        <dbReference type="SAM" id="Phobius"/>
    </source>
</evidence>
<feature type="coiled-coil region" evidence="1">
    <location>
        <begin position="68"/>
        <end position="172"/>
    </location>
</feature>
<keyword evidence="3" id="KW-0472">Membrane</keyword>
<feature type="compositionally biased region" description="Basic and acidic residues" evidence="2">
    <location>
        <begin position="12"/>
        <end position="23"/>
    </location>
</feature>
<keyword evidence="3" id="KW-1133">Transmembrane helix</keyword>
<feature type="transmembrane region" description="Helical" evidence="3">
    <location>
        <begin position="292"/>
        <end position="310"/>
    </location>
</feature>
<reference evidence="5" key="1">
    <citation type="submission" date="2017-10" db="EMBL/GenBank/DDBJ databases">
        <title>Rapid genome shrinkage in a self-fertile nematode reveals novel sperm competition proteins.</title>
        <authorList>
            <person name="Yin D."/>
            <person name="Schwarz E.M."/>
            <person name="Thomas C.G."/>
            <person name="Felde R.L."/>
            <person name="Korf I.F."/>
            <person name="Cutter A.D."/>
            <person name="Schartner C.M."/>
            <person name="Ralston E.J."/>
            <person name="Meyer B.J."/>
            <person name="Haag E.S."/>
        </authorList>
    </citation>
    <scope>NUCLEOTIDE SEQUENCE [LARGE SCALE GENOMIC DNA]</scope>
    <source>
        <strain evidence="5">JU1422</strain>
    </source>
</reference>
<comment type="caution">
    <text evidence="4">The sequence shown here is derived from an EMBL/GenBank/DDBJ whole genome shotgun (WGS) entry which is preliminary data.</text>
</comment>
<accession>A0A2G5V9Y4</accession>
<evidence type="ECO:0000256" key="2">
    <source>
        <dbReference type="SAM" id="MobiDB-lite"/>
    </source>
</evidence>
<keyword evidence="3" id="KW-0812">Transmembrane</keyword>
<gene>
    <name evidence="4" type="primary">Cnig_chr_II.g7421</name>
    <name evidence="4" type="ORF">B9Z55_007421</name>
</gene>
<evidence type="ECO:0000313" key="4">
    <source>
        <dbReference type="EMBL" id="PIC48461.1"/>
    </source>
</evidence>
<organism evidence="4 5">
    <name type="scientific">Caenorhabditis nigoni</name>
    <dbReference type="NCBI Taxonomy" id="1611254"/>
    <lineage>
        <taxon>Eukaryota</taxon>
        <taxon>Metazoa</taxon>
        <taxon>Ecdysozoa</taxon>
        <taxon>Nematoda</taxon>
        <taxon>Chromadorea</taxon>
        <taxon>Rhabditida</taxon>
        <taxon>Rhabditina</taxon>
        <taxon>Rhabditomorpha</taxon>
        <taxon>Rhabditoidea</taxon>
        <taxon>Rhabditidae</taxon>
        <taxon>Peloderinae</taxon>
        <taxon>Caenorhabditis</taxon>
    </lineage>
</organism>
<dbReference type="EMBL" id="PDUG01000002">
    <property type="protein sequence ID" value="PIC48461.1"/>
    <property type="molecule type" value="Genomic_DNA"/>
</dbReference>